<accession>A0A4C1WCV4</accession>
<name>A0A4C1WCV4_EUMVA</name>
<evidence type="ECO:0000256" key="1">
    <source>
        <dbReference type="SAM" id="MobiDB-lite"/>
    </source>
</evidence>
<keyword evidence="3" id="KW-1185">Reference proteome</keyword>
<dbReference type="AlphaFoldDB" id="A0A4C1WCV4"/>
<sequence>MRAPSSRIKRSGPPGECKRARRNARRDARNWRRASATGRGACTVGYRKKGFSLSPPIPVIFPLGWRNQFDVSESPTPPGRRSPACTGAQVCVMDFIPRPRRKREKNFQKFSGSLSNFIKI</sequence>
<evidence type="ECO:0000313" key="2">
    <source>
        <dbReference type="EMBL" id="GBP48883.1"/>
    </source>
</evidence>
<gene>
    <name evidence="2" type="ORF">EVAR_98067_1</name>
</gene>
<proteinExistence type="predicted"/>
<organism evidence="2 3">
    <name type="scientific">Eumeta variegata</name>
    <name type="common">Bagworm moth</name>
    <name type="synonym">Eumeta japonica</name>
    <dbReference type="NCBI Taxonomy" id="151549"/>
    <lineage>
        <taxon>Eukaryota</taxon>
        <taxon>Metazoa</taxon>
        <taxon>Ecdysozoa</taxon>
        <taxon>Arthropoda</taxon>
        <taxon>Hexapoda</taxon>
        <taxon>Insecta</taxon>
        <taxon>Pterygota</taxon>
        <taxon>Neoptera</taxon>
        <taxon>Endopterygota</taxon>
        <taxon>Lepidoptera</taxon>
        <taxon>Glossata</taxon>
        <taxon>Ditrysia</taxon>
        <taxon>Tineoidea</taxon>
        <taxon>Psychidae</taxon>
        <taxon>Oiketicinae</taxon>
        <taxon>Eumeta</taxon>
    </lineage>
</organism>
<evidence type="ECO:0000313" key="3">
    <source>
        <dbReference type="Proteomes" id="UP000299102"/>
    </source>
</evidence>
<feature type="region of interest" description="Disordered" evidence="1">
    <location>
        <begin position="1"/>
        <end position="37"/>
    </location>
</feature>
<comment type="caution">
    <text evidence="2">The sequence shown here is derived from an EMBL/GenBank/DDBJ whole genome shotgun (WGS) entry which is preliminary data.</text>
</comment>
<dbReference type="EMBL" id="BGZK01000532">
    <property type="protein sequence ID" value="GBP48883.1"/>
    <property type="molecule type" value="Genomic_DNA"/>
</dbReference>
<reference evidence="2 3" key="1">
    <citation type="journal article" date="2019" name="Commun. Biol.">
        <title>The bagworm genome reveals a unique fibroin gene that provides high tensile strength.</title>
        <authorList>
            <person name="Kono N."/>
            <person name="Nakamura H."/>
            <person name="Ohtoshi R."/>
            <person name="Tomita M."/>
            <person name="Numata K."/>
            <person name="Arakawa K."/>
        </authorList>
    </citation>
    <scope>NUCLEOTIDE SEQUENCE [LARGE SCALE GENOMIC DNA]</scope>
</reference>
<dbReference type="Proteomes" id="UP000299102">
    <property type="component" value="Unassembled WGS sequence"/>
</dbReference>
<protein>
    <submittedName>
        <fullName evidence="2">Uncharacterized protein</fullName>
    </submittedName>
</protein>